<evidence type="ECO:0000313" key="9">
    <source>
        <dbReference type="EMBL" id="MBK9295789.1"/>
    </source>
</evidence>
<comment type="subcellular location">
    <subcellularLocation>
        <location evidence="1 7">Cell membrane</location>
        <topology evidence="1 7">Multi-pass membrane protein</topology>
    </subcellularLocation>
</comment>
<evidence type="ECO:0000256" key="5">
    <source>
        <dbReference type="ARBA" id="ARBA00022989"/>
    </source>
</evidence>
<sequence length="313" mass="33563">MTDAASTDATTDAATVGTGFTSARSGVIAPSGPAPVVAAPAGAQLKKLGWYLFLTLLALVILYPLYMSVMRALSDPAAYARAGNPPWPVEAEWDVFSRAWNGGSLSAATFWSFAMSAVITVTQVITAVLAAYAFVFLRFPFKKLLFVLFVATLMLPLEVTFVANSLTIRQWGWIDTLQGLVAPFLASALGTFLLRQGFLGIPNELREAAFLDGYGHFRFMTRIAVPLAAPVVASVGLLAFLSSWNQYLWPRVVTEQESHQTLQIALKRLAAQNIQQLNVGVAGAVLAALPIFALLIVFQRAIVRGLTAGAVKG</sequence>
<keyword evidence="5 7" id="KW-1133">Transmembrane helix</keyword>
<keyword evidence="3" id="KW-1003">Cell membrane</keyword>
<evidence type="ECO:0000256" key="6">
    <source>
        <dbReference type="ARBA" id="ARBA00023136"/>
    </source>
</evidence>
<feature type="transmembrane region" description="Helical" evidence="7">
    <location>
        <begin position="144"/>
        <end position="168"/>
    </location>
</feature>
<dbReference type="PANTHER" id="PTHR43744">
    <property type="entry name" value="ABC TRANSPORTER PERMEASE PROTEIN MG189-RELATED-RELATED"/>
    <property type="match status" value="1"/>
</dbReference>
<evidence type="ECO:0000313" key="10">
    <source>
        <dbReference type="Proteomes" id="UP000727993"/>
    </source>
</evidence>
<dbReference type="InterPro" id="IPR000515">
    <property type="entry name" value="MetI-like"/>
</dbReference>
<evidence type="ECO:0000256" key="3">
    <source>
        <dbReference type="ARBA" id="ARBA00022475"/>
    </source>
</evidence>
<accession>A0A936NBH0</accession>
<feature type="transmembrane region" description="Helical" evidence="7">
    <location>
        <begin position="277"/>
        <end position="298"/>
    </location>
</feature>
<dbReference type="Gene3D" id="1.10.3720.10">
    <property type="entry name" value="MetI-like"/>
    <property type="match status" value="1"/>
</dbReference>
<gene>
    <name evidence="9" type="ORF">IPN02_02720</name>
</gene>
<evidence type="ECO:0000256" key="4">
    <source>
        <dbReference type="ARBA" id="ARBA00022692"/>
    </source>
</evidence>
<dbReference type="Pfam" id="PF00528">
    <property type="entry name" value="BPD_transp_1"/>
    <property type="match status" value="1"/>
</dbReference>
<dbReference type="PROSITE" id="PS50928">
    <property type="entry name" value="ABC_TM1"/>
    <property type="match status" value="1"/>
</dbReference>
<feature type="transmembrane region" description="Helical" evidence="7">
    <location>
        <begin position="48"/>
        <end position="66"/>
    </location>
</feature>
<dbReference type="SUPFAM" id="SSF161098">
    <property type="entry name" value="MetI-like"/>
    <property type="match status" value="1"/>
</dbReference>
<feature type="transmembrane region" description="Helical" evidence="7">
    <location>
        <begin position="180"/>
        <end position="198"/>
    </location>
</feature>
<dbReference type="CDD" id="cd06261">
    <property type="entry name" value="TM_PBP2"/>
    <property type="match status" value="1"/>
</dbReference>
<feature type="domain" description="ABC transmembrane type-1" evidence="8">
    <location>
        <begin position="109"/>
        <end position="298"/>
    </location>
</feature>
<evidence type="ECO:0000256" key="2">
    <source>
        <dbReference type="ARBA" id="ARBA00022448"/>
    </source>
</evidence>
<organism evidence="9 10">
    <name type="scientific">Candidatus Neomicrothrix subdominans</name>
    <dbReference type="NCBI Taxonomy" id="2954438"/>
    <lineage>
        <taxon>Bacteria</taxon>
        <taxon>Bacillati</taxon>
        <taxon>Actinomycetota</taxon>
        <taxon>Acidimicrobiia</taxon>
        <taxon>Acidimicrobiales</taxon>
        <taxon>Microthrixaceae</taxon>
        <taxon>Candidatus Neomicrothrix</taxon>
    </lineage>
</organism>
<dbReference type="PANTHER" id="PTHR43744:SF8">
    <property type="entry name" value="SN-GLYCEROL-3-PHOSPHATE TRANSPORT SYSTEM PERMEASE PROTEIN UGPE"/>
    <property type="match status" value="1"/>
</dbReference>
<feature type="transmembrane region" description="Helical" evidence="7">
    <location>
        <begin position="219"/>
        <end position="241"/>
    </location>
</feature>
<keyword evidence="6 7" id="KW-0472">Membrane</keyword>
<dbReference type="AlphaFoldDB" id="A0A936NBH0"/>
<protein>
    <submittedName>
        <fullName evidence="9">Carbohydrate ABC transporter permease</fullName>
    </submittedName>
</protein>
<keyword evidence="2 7" id="KW-0813">Transport</keyword>
<dbReference type="InterPro" id="IPR035906">
    <property type="entry name" value="MetI-like_sf"/>
</dbReference>
<reference evidence="9 10" key="1">
    <citation type="submission" date="2020-10" db="EMBL/GenBank/DDBJ databases">
        <title>Connecting structure to function with the recovery of over 1000 high-quality activated sludge metagenome-assembled genomes encoding full-length rRNA genes using long-read sequencing.</title>
        <authorList>
            <person name="Singleton C.M."/>
            <person name="Petriglieri F."/>
            <person name="Kristensen J.M."/>
            <person name="Kirkegaard R.H."/>
            <person name="Michaelsen T.Y."/>
            <person name="Andersen M.H."/>
            <person name="Karst S.M."/>
            <person name="Dueholm M.S."/>
            <person name="Nielsen P.H."/>
            <person name="Albertsen M."/>
        </authorList>
    </citation>
    <scope>NUCLEOTIDE SEQUENCE [LARGE SCALE GENOMIC DNA]</scope>
    <source>
        <strain evidence="9">Lyne_18-Q3-R50-59_MAXAC.006</strain>
    </source>
</reference>
<comment type="similarity">
    <text evidence="7">Belongs to the binding-protein-dependent transport system permease family.</text>
</comment>
<dbReference type="GO" id="GO:0055085">
    <property type="term" value="P:transmembrane transport"/>
    <property type="evidence" value="ECO:0007669"/>
    <property type="project" value="InterPro"/>
</dbReference>
<proteinExistence type="inferred from homology"/>
<dbReference type="GO" id="GO:0005886">
    <property type="term" value="C:plasma membrane"/>
    <property type="evidence" value="ECO:0007669"/>
    <property type="project" value="UniProtKB-SubCell"/>
</dbReference>
<name>A0A936NBH0_9ACTN</name>
<feature type="transmembrane region" description="Helical" evidence="7">
    <location>
        <begin position="110"/>
        <end position="137"/>
    </location>
</feature>
<evidence type="ECO:0000256" key="7">
    <source>
        <dbReference type="RuleBase" id="RU363032"/>
    </source>
</evidence>
<evidence type="ECO:0000259" key="8">
    <source>
        <dbReference type="PROSITE" id="PS50928"/>
    </source>
</evidence>
<comment type="caution">
    <text evidence="9">The sequence shown here is derived from an EMBL/GenBank/DDBJ whole genome shotgun (WGS) entry which is preliminary data.</text>
</comment>
<dbReference type="Proteomes" id="UP000727993">
    <property type="component" value="Unassembled WGS sequence"/>
</dbReference>
<keyword evidence="4 7" id="KW-0812">Transmembrane</keyword>
<dbReference type="EMBL" id="JADJZA010000001">
    <property type="protein sequence ID" value="MBK9295789.1"/>
    <property type="molecule type" value="Genomic_DNA"/>
</dbReference>
<evidence type="ECO:0000256" key="1">
    <source>
        <dbReference type="ARBA" id="ARBA00004651"/>
    </source>
</evidence>